<sequence length="328" mass="35673">MTADLPAPRGPLSEALLDVLRGPAGTPAAAEALAAAPAADDPFGDDLHLALHLCYELHYQGLTGVDGGWEWDPALLGLRAAMERTFLAELRDGTPGKDVDDVLDALLIEHLDARGASHHLRDKGEMWQMREYLAHRSIYQLKESDPQAFAVPRLTGAPKAALAAVQYDEFGGGRADRMHARLFADLMEETDLDPSYGAYVNVVPAPMLAITNMMSLFALHRALRGAILGHFAVLEITSSPGSERMCRALRRLGVAERGVRFYAEHVEADAVHEQVLRRDVIGGLLDAEPELAPDVALGAEATVLLEERLDDHLLGCWDASRTSLLRPL</sequence>
<dbReference type="EMBL" id="MTBP01000002">
    <property type="protein sequence ID" value="POM23858.1"/>
    <property type="molecule type" value="Genomic_DNA"/>
</dbReference>
<evidence type="ECO:0000313" key="1">
    <source>
        <dbReference type="EMBL" id="POM23858.1"/>
    </source>
</evidence>
<dbReference type="RefSeq" id="WP_103564590.1">
    <property type="nucleotide sequence ID" value="NZ_MTBP01000002.1"/>
</dbReference>
<evidence type="ECO:0008006" key="3">
    <source>
        <dbReference type="Google" id="ProtNLM"/>
    </source>
</evidence>
<name>A0A2P4UFR8_9ACTN</name>
<dbReference type="InterPro" id="IPR016084">
    <property type="entry name" value="Haem_Oase-like_multi-hlx"/>
</dbReference>
<comment type="caution">
    <text evidence="1">The sequence shown here is derived from an EMBL/GenBank/DDBJ whole genome shotgun (WGS) entry which is preliminary data.</text>
</comment>
<evidence type="ECO:0000313" key="2">
    <source>
        <dbReference type="Proteomes" id="UP000242367"/>
    </source>
</evidence>
<reference evidence="1 2" key="1">
    <citation type="journal article" date="2017" name="Chemistry">
        <title>Isolation, Biosynthesis and Chemical Modifications of Rubterolones A-F: Rare Tropolone Alkaloids from Actinomadura sp. 5-2.</title>
        <authorList>
            <person name="Guo H."/>
            <person name="Benndorf R."/>
            <person name="Leichnitz D."/>
            <person name="Klassen J.L."/>
            <person name="Vollmers J."/>
            <person name="Gorls H."/>
            <person name="Steinacker M."/>
            <person name="Weigel C."/>
            <person name="Dahse H.M."/>
            <person name="Kaster A.K."/>
            <person name="de Beer Z.W."/>
            <person name="Poulsen M."/>
            <person name="Beemelmanns C."/>
        </authorList>
    </citation>
    <scope>NUCLEOTIDE SEQUENCE [LARGE SCALE GENOMIC DNA]</scope>
    <source>
        <strain evidence="1 2">5-2</strain>
    </source>
</reference>
<protein>
    <recommendedName>
        <fullName evidence="3">Iron-containing redox enzyme family protein</fullName>
    </recommendedName>
</protein>
<dbReference type="Gene3D" id="1.20.910.10">
    <property type="entry name" value="Heme oxygenase-like"/>
    <property type="match status" value="1"/>
</dbReference>
<dbReference type="Proteomes" id="UP000242367">
    <property type="component" value="Unassembled WGS sequence"/>
</dbReference>
<organism evidence="1 2">
    <name type="scientific">Actinomadura rubteroloni</name>
    <dbReference type="NCBI Taxonomy" id="1926885"/>
    <lineage>
        <taxon>Bacteria</taxon>
        <taxon>Bacillati</taxon>
        <taxon>Actinomycetota</taxon>
        <taxon>Actinomycetes</taxon>
        <taxon>Streptosporangiales</taxon>
        <taxon>Thermomonosporaceae</taxon>
        <taxon>Actinomadura</taxon>
    </lineage>
</organism>
<dbReference type="SMART" id="SM01236">
    <property type="entry name" value="Haem_oxygenase_2"/>
    <property type="match status" value="1"/>
</dbReference>
<gene>
    <name evidence="1" type="ORF">BTM25_24840</name>
</gene>
<accession>A0A2P4UFR8</accession>
<dbReference type="SUPFAM" id="SSF48613">
    <property type="entry name" value="Heme oxygenase-like"/>
    <property type="match status" value="1"/>
</dbReference>
<keyword evidence="2" id="KW-1185">Reference proteome</keyword>
<dbReference type="Pfam" id="PF14518">
    <property type="entry name" value="Haem_oxygenas_2"/>
    <property type="match status" value="1"/>
</dbReference>
<proteinExistence type="predicted"/>
<dbReference type="AlphaFoldDB" id="A0A2P4UFR8"/>